<evidence type="ECO:0000256" key="1">
    <source>
        <dbReference type="SAM" id="MobiDB-lite"/>
    </source>
</evidence>
<comment type="caution">
    <text evidence="4">The sequence shown here is derived from an EMBL/GenBank/DDBJ whole genome shotgun (WGS) entry which is preliminary data.</text>
</comment>
<dbReference type="PANTHER" id="PTHR12121">
    <property type="entry name" value="CARBON CATABOLITE REPRESSOR PROTEIN 4"/>
    <property type="match status" value="1"/>
</dbReference>
<feature type="region of interest" description="Disordered" evidence="1">
    <location>
        <begin position="52"/>
        <end position="120"/>
    </location>
</feature>
<dbReference type="PANTHER" id="PTHR12121:SF28">
    <property type="entry name" value="PROTEIN ANGEL HOMOLOG 1"/>
    <property type="match status" value="1"/>
</dbReference>
<feature type="compositionally biased region" description="Acidic residues" evidence="1">
    <location>
        <begin position="103"/>
        <end position="113"/>
    </location>
</feature>
<dbReference type="EMBL" id="JAHHUM010001816">
    <property type="protein sequence ID" value="KAK5608401.1"/>
    <property type="molecule type" value="Genomic_DNA"/>
</dbReference>
<dbReference type="AlphaFoldDB" id="A0AAV9RHI7"/>
<evidence type="ECO:0000259" key="3">
    <source>
        <dbReference type="Pfam" id="PF03372"/>
    </source>
</evidence>
<evidence type="ECO:0000313" key="5">
    <source>
        <dbReference type="Proteomes" id="UP001311232"/>
    </source>
</evidence>
<dbReference type="InterPro" id="IPR050410">
    <property type="entry name" value="CCR4/nocturin_mRNA_transcr"/>
</dbReference>
<sequence>MIGVLLFYALYPLVCFLSRRSPEASKKRDRTSVAVNGTAVWDGDTVTLKYAQSGATKQDQSGETKERLKEPVTKEDSPSPNMDEEPLSAGLQDRRKDAAPEMTEVESAVEGEGEGPKMDDGEKVINHDIMYRNQNEKDQSTSTGDHVSEQRALVALPKCLTVEGSMQETSCPEQNHSQTTNLEMPVISVKETLQASNTDKSKTPEEPASAVTECWDDNIVTTRDLPADGAGNSDFAPNPLHSISQTYRKPDELRGAQTGWDFPVRPGLSQEVSCSLRSFPAASYYTTVEPTVPLKVMWRVWEELDAASESVLTPFTIERASLDFTVMSYNILAQDLLELNQHLYAHCPLEVLQWNYRCSLLLSEIEKWAPDILCLQEVQENHYHEDLHPVLSQMGYTCVYQRRTGKKTDGCAICYQSTCFTEAAVSKLEFFRPETKLLDRHNVGIVLLLRPLVATGAELKEAGPPLCVANTHLLFNPRRGDVKLAQLAIMLAEIDAMIKSCKARGEHCNVVFCGDFNAIPYMPLYQLVTTGELYYQGIPTWMVSGQEDLSYKPSYHRLFAPLWPSSLGISDICQYTTENMFKTDCQNSGTRKYTHEFMLQLRLCPAACVRPQDLILIPGVTDNRPDTSEDVQHYYRFRDRLRHQVDLGSVYKHVLHGSGSPEVTTLHSEGGATVDYIFYTPKRAFSKDQRAYKKSAEKGLKLLGSLSLLSEDLLWSMNGLPNHIFPSDHLSLVAQFQLELDNA</sequence>
<keyword evidence="5" id="KW-1185">Reference proteome</keyword>
<reference evidence="4 5" key="1">
    <citation type="submission" date="2021-06" db="EMBL/GenBank/DDBJ databases">
        <authorList>
            <person name="Palmer J.M."/>
        </authorList>
    </citation>
    <scope>NUCLEOTIDE SEQUENCE [LARGE SCALE GENOMIC DNA]</scope>
    <source>
        <strain evidence="4 5">MEX-2019</strain>
        <tissue evidence="4">Muscle</tissue>
    </source>
</reference>
<dbReference type="Pfam" id="PF03372">
    <property type="entry name" value="Exo_endo_phos"/>
    <property type="match status" value="1"/>
</dbReference>
<dbReference type="Gene3D" id="3.60.10.10">
    <property type="entry name" value="Endonuclease/exonuclease/phosphatase"/>
    <property type="match status" value="1"/>
</dbReference>
<evidence type="ECO:0000256" key="2">
    <source>
        <dbReference type="SAM" id="SignalP"/>
    </source>
</evidence>
<dbReference type="InterPro" id="IPR036691">
    <property type="entry name" value="Endo/exonu/phosph_ase_sf"/>
</dbReference>
<evidence type="ECO:0000313" key="4">
    <source>
        <dbReference type="EMBL" id="KAK5608401.1"/>
    </source>
</evidence>
<dbReference type="SUPFAM" id="SSF56219">
    <property type="entry name" value="DNase I-like"/>
    <property type="match status" value="1"/>
</dbReference>
<feature type="chain" id="PRO_5043787960" description="Endonuclease/exonuclease/phosphatase domain-containing protein" evidence="2">
    <location>
        <begin position="17"/>
        <end position="743"/>
    </location>
</feature>
<gene>
    <name evidence="4" type="ORF">CRENBAI_026291</name>
</gene>
<organism evidence="4 5">
    <name type="scientific">Crenichthys baileyi</name>
    <name type="common">White River springfish</name>
    <dbReference type="NCBI Taxonomy" id="28760"/>
    <lineage>
        <taxon>Eukaryota</taxon>
        <taxon>Metazoa</taxon>
        <taxon>Chordata</taxon>
        <taxon>Craniata</taxon>
        <taxon>Vertebrata</taxon>
        <taxon>Euteleostomi</taxon>
        <taxon>Actinopterygii</taxon>
        <taxon>Neopterygii</taxon>
        <taxon>Teleostei</taxon>
        <taxon>Neoteleostei</taxon>
        <taxon>Acanthomorphata</taxon>
        <taxon>Ovalentaria</taxon>
        <taxon>Atherinomorphae</taxon>
        <taxon>Cyprinodontiformes</taxon>
        <taxon>Goodeidae</taxon>
        <taxon>Crenichthys</taxon>
    </lineage>
</organism>
<proteinExistence type="predicted"/>
<name>A0AAV9RHI7_9TELE</name>
<dbReference type="InterPro" id="IPR005135">
    <property type="entry name" value="Endo/exonuclease/phosphatase"/>
</dbReference>
<feature type="compositionally biased region" description="Basic and acidic residues" evidence="1">
    <location>
        <begin position="60"/>
        <end position="77"/>
    </location>
</feature>
<feature type="domain" description="Endonuclease/exonuclease/phosphatase" evidence="3">
    <location>
        <begin position="327"/>
        <end position="729"/>
    </location>
</feature>
<feature type="signal peptide" evidence="2">
    <location>
        <begin position="1"/>
        <end position="16"/>
    </location>
</feature>
<keyword evidence="2" id="KW-0732">Signal</keyword>
<accession>A0AAV9RHI7</accession>
<dbReference type="GO" id="GO:0000175">
    <property type="term" value="F:3'-5'-RNA exonuclease activity"/>
    <property type="evidence" value="ECO:0007669"/>
    <property type="project" value="TreeGrafter"/>
</dbReference>
<dbReference type="Proteomes" id="UP001311232">
    <property type="component" value="Unassembled WGS sequence"/>
</dbReference>
<protein>
    <recommendedName>
        <fullName evidence="3">Endonuclease/exonuclease/phosphatase domain-containing protein</fullName>
    </recommendedName>
</protein>